<dbReference type="GeneID" id="63772660"/>
<protein>
    <recommendedName>
        <fullName evidence="6">Fe2OG dioxygenase domain-containing protein</fullName>
    </recommendedName>
</protein>
<dbReference type="GO" id="GO:0005506">
    <property type="term" value="F:iron ion binding"/>
    <property type="evidence" value="ECO:0007669"/>
    <property type="project" value="InterPro"/>
</dbReference>
<proteinExistence type="predicted"/>
<evidence type="ECO:0000256" key="3">
    <source>
        <dbReference type="ARBA" id="ARBA00022964"/>
    </source>
</evidence>
<dbReference type="InterPro" id="IPR044862">
    <property type="entry name" value="Pro_4_hyd_alph_FE2OG_OXY"/>
</dbReference>
<evidence type="ECO:0000256" key="1">
    <source>
        <dbReference type="ARBA" id="ARBA00001961"/>
    </source>
</evidence>
<dbReference type="InterPro" id="IPR006620">
    <property type="entry name" value="Pro_4_hyd_alph"/>
</dbReference>
<evidence type="ECO:0000313" key="7">
    <source>
        <dbReference type="EMBL" id="ORY60517.1"/>
    </source>
</evidence>
<gene>
    <name evidence="7" type="ORF">BCR38DRAFT_348766</name>
</gene>
<dbReference type="InParanoid" id="A0A1Y2DMM4"/>
<dbReference type="GO" id="GO:0005783">
    <property type="term" value="C:endoplasmic reticulum"/>
    <property type="evidence" value="ECO:0007669"/>
    <property type="project" value="TreeGrafter"/>
</dbReference>
<keyword evidence="4" id="KW-0560">Oxidoreductase</keyword>
<dbReference type="FunFam" id="2.60.120.620:FF:000021">
    <property type="entry name" value="WGS project CABT00000000 data, contig 2.8"/>
    <property type="match status" value="1"/>
</dbReference>
<keyword evidence="3" id="KW-0223">Dioxygenase</keyword>
<dbReference type="Gene3D" id="2.60.120.620">
    <property type="entry name" value="q2cbj1_9rhob like domain"/>
    <property type="match status" value="1"/>
</dbReference>
<name>A0A1Y2DMM4_9PEZI</name>
<dbReference type="RefSeq" id="XP_040712744.1">
    <property type="nucleotide sequence ID" value="XM_040856448.1"/>
</dbReference>
<dbReference type="AlphaFoldDB" id="A0A1Y2DMM4"/>
<dbReference type="PANTHER" id="PTHR10869">
    <property type="entry name" value="PROLYL 4-HYDROXYLASE ALPHA SUBUNIT"/>
    <property type="match status" value="1"/>
</dbReference>
<comment type="caution">
    <text evidence="7">The sequence shown here is derived from an EMBL/GenBank/DDBJ whole genome shotgun (WGS) entry which is preliminary data.</text>
</comment>
<comment type="cofactor">
    <cofactor evidence="1">
        <name>L-ascorbate</name>
        <dbReference type="ChEBI" id="CHEBI:38290"/>
    </cofactor>
</comment>
<dbReference type="OrthoDB" id="69177at2759"/>
<organism evidence="7 8">
    <name type="scientific">Pseudomassariella vexata</name>
    <dbReference type="NCBI Taxonomy" id="1141098"/>
    <lineage>
        <taxon>Eukaryota</taxon>
        <taxon>Fungi</taxon>
        <taxon>Dikarya</taxon>
        <taxon>Ascomycota</taxon>
        <taxon>Pezizomycotina</taxon>
        <taxon>Sordariomycetes</taxon>
        <taxon>Xylariomycetidae</taxon>
        <taxon>Amphisphaeriales</taxon>
        <taxon>Pseudomassariaceae</taxon>
        <taxon>Pseudomassariella</taxon>
    </lineage>
</organism>
<dbReference type="InterPro" id="IPR005123">
    <property type="entry name" value="Oxoglu/Fe-dep_dioxygenase_dom"/>
</dbReference>
<dbReference type="Pfam" id="PF13640">
    <property type="entry name" value="2OG-FeII_Oxy_3"/>
    <property type="match status" value="1"/>
</dbReference>
<evidence type="ECO:0000256" key="2">
    <source>
        <dbReference type="ARBA" id="ARBA00022723"/>
    </source>
</evidence>
<dbReference type="EMBL" id="MCFJ01000011">
    <property type="protein sequence ID" value="ORY60517.1"/>
    <property type="molecule type" value="Genomic_DNA"/>
</dbReference>
<reference evidence="7 8" key="1">
    <citation type="submission" date="2016-07" db="EMBL/GenBank/DDBJ databases">
        <title>Pervasive Adenine N6-methylation of Active Genes in Fungi.</title>
        <authorList>
            <consortium name="DOE Joint Genome Institute"/>
            <person name="Mondo S.J."/>
            <person name="Dannebaum R.O."/>
            <person name="Kuo R.C."/>
            <person name="Labutti K."/>
            <person name="Haridas S."/>
            <person name="Kuo A."/>
            <person name="Salamov A."/>
            <person name="Ahrendt S.R."/>
            <person name="Lipzen A."/>
            <person name="Sullivan W."/>
            <person name="Andreopoulos W.B."/>
            <person name="Clum A."/>
            <person name="Lindquist E."/>
            <person name="Daum C."/>
            <person name="Ramamoorthy G.K."/>
            <person name="Gryganskyi A."/>
            <person name="Culley D."/>
            <person name="Magnuson J.K."/>
            <person name="James T.Y."/>
            <person name="O'Malley M.A."/>
            <person name="Stajich J.E."/>
            <person name="Spatafora J.W."/>
            <person name="Visel A."/>
            <person name="Grigoriev I.V."/>
        </authorList>
    </citation>
    <scope>NUCLEOTIDE SEQUENCE [LARGE SCALE GENOMIC DNA]</scope>
    <source>
        <strain evidence="7 8">CBS 129021</strain>
    </source>
</reference>
<dbReference type="InterPro" id="IPR045054">
    <property type="entry name" value="P4HA-like"/>
</dbReference>
<sequence length="254" mass="28501">MAKVKYSKSKTTAKKLQSTFTNTTTAAATPPNWPPFKPALPIAALDLQPPVPGYADKILVAHNFFPKSLCRDYVTFLNTLPLITTPGRPKRGEAVRVNDRYQIDDARFAQRLWLETGLKGLVLDDSVKHLWGGEPVGLNPSIRIYRYTKGQYFDAHYDDYNLVTLPSTTEPSGTNTRTVWTILLYLTSAAEGCIGGETVFYPHDRKVAKEEIAVGLETGMLLLHKHGEDCLLHEGREVLDGEKWVLRTDLCVRR</sequence>
<evidence type="ECO:0000256" key="5">
    <source>
        <dbReference type="ARBA" id="ARBA00023004"/>
    </source>
</evidence>
<accession>A0A1Y2DMM4</accession>
<keyword evidence="8" id="KW-1185">Reference proteome</keyword>
<dbReference type="PROSITE" id="PS51471">
    <property type="entry name" value="FE2OG_OXY"/>
    <property type="match status" value="1"/>
</dbReference>
<dbReference type="GO" id="GO:0031418">
    <property type="term" value="F:L-ascorbic acid binding"/>
    <property type="evidence" value="ECO:0007669"/>
    <property type="project" value="InterPro"/>
</dbReference>
<keyword evidence="5" id="KW-0408">Iron</keyword>
<dbReference type="SMART" id="SM00702">
    <property type="entry name" value="P4Hc"/>
    <property type="match status" value="1"/>
</dbReference>
<dbReference type="PANTHER" id="PTHR10869:SF236">
    <property type="entry name" value="PROLYL 4-HYDROXYLASE ALPHA SUBUNIT DOMAIN-CONTAINING PROTEIN"/>
    <property type="match status" value="1"/>
</dbReference>
<evidence type="ECO:0000256" key="4">
    <source>
        <dbReference type="ARBA" id="ARBA00023002"/>
    </source>
</evidence>
<evidence type="ECO:0000313" key="8">
    <source>
        <dbReference type="Proteomes" id="UP000193689"/>
    </source>
</evidence>
<evidence type="ECO:0000259" key="6">
    <source>
        <dbReference type="PROSITE" id="PS51471"/>
    </source>
</evidence>
<keyword evidence="2" id="KW-0479">Metal-binding</keyword>
<dbReference type="Proteomes" id="UP000193689">
    <property type="component" value="Unassembled WGS sequence"/>
</dbReference>
<dbReference type="GO" id="GO:0004656">
    <property type="term" value="F:procollagen-proline 4-dioxygenase activity"/>
    <property type="evidence" value="ECO:0007669"/>
    <property type="project" value="TreeGrafter"/>
</dbReference>
<feature type="domain" description="Fe2OG dioxygenase" evidence="6">
    <location>
        <begin position="138"/>
        <end position="254"/>
    </location>
</feature>